<organism evidence="3 4">
    <name type="scientific">Podospora australis</name>
    <dbReference type="NCBI Taxonomy" id="1536484"/>
    <lineage>
        <taxon>Eukaryota</taxon>
        <taxon>Fungi</taxon>
        <taxon>Dikarya</taxon>
        <taxon>Ascomycota</taxon>
        <taxon>Pezizomycotina</taxon>
        <taxon>Sordariomycetes</taxon>
        <taxon>Sordariomycetidae</taxon>
        <taxon>Sordariales</taxon>
        <taxon>Podosporaceae</taxon>
        <taxon>Podospora</taxon>
    </lineage>
</organism>
<dbReference type="Pfam" id="PF22669">
    <property type="entry name" value="Exo_endo_phos2"/>
    <property type="match status" value="1"/>
</dbReference>
<reference evidence="3" key="2">
    <citation type="submission" date="2023-05" db="EMBL/GenBank/DDBJ databases">
        <authorList>
            <consortium name="Lawrence Berkeley National Laboratory"/>
            <person name="Steindorff A."/>
            <person name="Hensen N."/>
            <person name="Bonometti L."/>
            <person name="Westerberg I."/>
            <person name="Brannstrom I.O."/>
            <person name="Guillou S."/>
            <person name="Cros-Aarteil S."/>
            <person name="Calhoun S."/>
            <person name="Haridas S."/>
            <person name="Kuo A."/>
            <person name="Mondo S."/>
            <person name="Pangilinan J."/>
            <person name="Riley R."/>
            <person name="Labutti K."/>
            <person name="Andreopoulos B."/>
            <person name="Lipzen A."/>
            <person name="Chen C."/>
            <person name="Yanf M."/>
            <person name="Daum C."/>
            <person name="Ng V."/>
            <person name="Clum A."/>
            <person name="Ohm R."/>
            <person name="Martin F."/>
            <person name="Silar P."/>
            <person name="Natvig D."/>
            <person name="Lalanne C."/>
            <person name="Gautier V."/>
            <person name="Ament-Velasquez S.L."/>
            <person name="Kruys A."/>
            <person name="Hutchinson M.I."/>
            <person name="Powell A.J."/>
            <person name="Barry K."/>
            <person name="Miller A.N."/>
            <person name="Grigoriev I.V."/>
            <person name="Debuchy R."/>
            <person name="Gladieux P."/>
            <person name="Thoren M.H."/>
            <person name="Johannesson H."/>
        </authorList>
    </citation>
    <scope>NUCLEOTIDE SEQUENCE</scope>
    <source>
        <strain evidence="3">PSN309</strain>
    </source>
</reference>
<dbReference type="Proteomes" id="UP001302126">
    <property type="component" value="Unassembled WGS sequence"/>
</dbReference>
<dbReference type="PANTHER" id="PTHR16320:SF1">
    <property type="entry name" value="SPHINGOMYELINASE DDB_G0288017"/>
    <property type="match status" value="1"/>
</dbReference>
<dbReference type="GO" id="GO:0016791">
    <property type="term" value="F:phosphatase activity"/>
    <property type="evidence" value="ECO:0007669"/>
    <property type="project" value="InterPro"/>
</dbReference>
<dbReference type="CDD" id="cd09615">
    <property type="entry name" value="Jacalin_EEP"/>
    <property type="match status" value="1"/>
</dbReference>
<feature type="chain" id="PRO_5042914146" evidence="1">
    <location>
        <begin position="19"/>
        <end position="449"/>
    </location>
</feature>
<evidence type="ECO:0000313" key="4">
    <source>
        <dbReference type="Proteomes" id="UP001302126"/>
    </source>
</evidence>
<dbReference type="InterPro" id="IPR038772">
    <property type="entry name" value="Sph/SMPD2-like"/>
</dbReference>
<sequence length="449" mass="47750">MRTTTALYAALLLDGALAATTSGTLSVLAINVAGLPAILNDNGVPGDKATNAATIGSKFAEHAYDVIQLQEDFNYHAHIYRTDNHPHRTATSGGVPFGSGLNTVSNYEWVDFRRIKWSKCSDASQSDCLTPKGFTFMRVAISSASDNSTTAYADFYNIHADAGVEPGDLEARNSNVNQVAEYIATWSKGNAVVVAGDFNSRYTRAGDTAIRALLSSESPSGPGLKDAWVEVLFGNSIPPAQGGCSNPAENNECEVVDKVFYRSSPLLNLQADTVRYDTSRFLQPDGNILTDHNPLFVNFTWSPGASLRQSALFGGPHGTWFSDVPALSAIRKPKASVLTFRGGSRLDSVGLTLTDGTRLTHGGLGGTAASLTLGASEYWTEATLCSGQRGGQTRNFSIRAATSTGRTLTSGTTTKDCKTFVAPSGWQIVGFLGQDGSEVDQLAFVYAPR</sequence>
<dbReference type="Gene3D" id="2.100.10.30">
    <property type="entry name" value="Jacalin-like lectin domain"/>
    <property type="match status" value="1"/>
</dbReference>
<evidence type="ECO:0000313" key="3">
    <source>
        <dbReference type="EMBL" id="KAK4183575.1"/>
    </source>
</evidence>
<dbReference type="SUPFAM" id="SSF51101">
    <property type="entry name" value="Mannose-binding lectins"/>
    <property type="match status" value="1"/>
</dbReference>
<evidence type="ECO:0000259" key="2">
    <source>
        <dbReference type="SMART" id="SM00915"/>
    </source>
</evidence>
<dbReference type="PANTHER" id="PTHR16320">
    <property type="entry name" value="SPHINGOMYELINASE FAMILY MEMBER"/>
    <property type="match status" value="1"/>
</dbReference>
<dbReference type="GO" id="GO:0046856">
    <property type="term" value="P:phosphatidylinositol dephosphorylation"/>
    <property type="evidence" value="ECO:0007669"/>
    <property type="project" value="InterPro"/>
</dbReference>
<dbReference type="InterPro" id="IPR000300">
    <property type="entry name" value="IPPc"/>
</dbReference>
<name>A0AAN6WLJ8_9PEZI</name>
<dbReference type="InterPro" id="IPR001229">
    <property type="entry name" value="Jacalin-like_lectin_dom"/>
</dbReference>
<dbReference type="SMART" id="SM00915">
    <property type="entry name" value="Jacalin"/>
    <property type="match status" value="1"/>
</dbReference>
<protein>
    <submittedName>
        <fullName evidence="3">Horcolin</fullName>
    </submittedName>
</protein>
<dbReference type="GO" id="GO:0004767">
    <property type="term" value="F:sphingomyelin phosphodiesterase activity"/>
    <property type="evidence" value="ECO:0007669"/>
    <property type="project" value="InterPro"/>
</dbReference>
<dbReference type="EMBL" id="MU864539">
    <property type="protein sequence ID" value="KAK4183575.1"/>
    <property type="molecule type" value="Genomic_DNA"/>
</dbReference>
<reference evidence="3" key="1">
    <citation type="journal article" date="2023" name="Mol. Phylogenet. Evol.">
        <title>Genome-scale phylogeny and comparative genomics of the fungal order Sordariales.</title>
        <authorList>
            <person name="Hensen N."/>
            <person name="Bonometti L."/>
            <person name="Westerberg I."/>
            <person name="Brannstrom I.O."/>
            <person name="Guillou S."/>
            <person name="Cros-Aarteil S."/>
            <person name="Calhoun S."/>
            <person name="Haridas S."/>
            <person name="Kuo A."/>
            <person name="Mondo S."/>
            <person name="Pangilinan J."/>
            <person name="Riley R."/>
            <person name="LaButti K."/>
            <person name="Andreopoulos B."/>
            <person name="Lipzen A."/>
            <person name="Chen C."/>
            <person name="Yan M."/>
            <person name="Daum C."/>
            <person name="Ng V."/>
            <person name="Clum A."/>
            <person name="Steindorff A."/>
            <person name="Ohm R.A."/>
            <person name="Martin F."/>
            <person name="Silar P."/>
            <person name="Natvig D.O."/>
            <person name="Lalanne C."/>
            <person name="Gautier V."/>
            <person name="Ament-Velasquez S.L."/>
            <person name="Kruys A."/>
            <person name="Hutchinson M.I."/>
            <person name="Powell A.J."/>
            <person name="Barry K."/>
            <person name="Miller A.N."/>
            <person name="Grigoriev I.V."/>
            <person name="Debuchy R."/>
            <person name="Gladieux P."/>
            <person name="Hiltunen Thoren M."/>
            <person name="Johannesson H."/>
        </authorList>
    </citation>
    <scope>NUCLEOTIDE SEQUENCE</scope>
    <source>
        <strain evidence="3">PSN309</strain>
    </source>
</reference>
<gene>
    <name evidence="3" type="ORF">QBC35DRAFT_96791</name>
</gene>
<dbReference type="SUPFAM" id="SSF56219">
    <property type="entry name" value="DNase I-like"/>
    <property type="match status" value="1"/>
</dbReference>
<feature type="signal peptide" evidence="1">
    <location>
        <begin position="1"/>
        <end position="18"/>
    </location>
</feature>
<dbReference type="Pfam" id="PF01419">
    <property type="entry name" value="Jacalin"/>
    <property type="match status" value="1"/>
</dbReference>
<dbReference type="InterPro" id="IPR036691">
    <property type="entry name" value="Endo/exonu/phosph_ase_sf"/>
</dbReference>
<feature type="domain" description="Jacalin-type lectin" evidence="2">
    <location>
        <begin position="318"/>
        <end position="448"/>
    </location>
</feature>
<dbReference type="GO" id="GO:0005737">
    <property type="term" value="C:cytoplasm"/>
    <property type="evidence" value="ECO:0007669"/>
    <property type="project" value="TreeGrafter"/>
</dbReference>
<evidence type="ECO:0000256" key="1">
    <source>
        <dbReference type="SAM" id="SignalP"/>
    </source>
</evidence>
<dbReference type="InterPro" id="IPR036404">
    <property type="entry name" value="Jacalin-like_lectin_dom_sf"/>
</dbReference>
<proteinExistence type="predicted"/>
<keyword evidence="1" id="KW-0732">Signal</keyword>
<accession>A0AAN6WLJ8</accession>
<dbReference type="Gene3D" id="3.60.10.10">
    <property type="entry name" value="Endonuclease/exonuclease/phosphatase"/>
    <property type="match status" value="1"/>
</dbReference>
<dbReference type="AlphaFoldDB" id="A0AAN6WLJ8"/>
<comment type="caution">
    <text evidence="3">The sequence shown here is derived from an EMBL/GenBank/DDBJ whole genome shotgun (WGS) entry which is preliminary data.</text>
</comment>
<keyword evidence="4" id="KW-1185">Reference proteome</keyword>